<dbReference type="Proteomes" id="UP000239494">
    <property type="component" value="Unassembled WGS sequence"/>
</dbReference>
<sequence>MVNRRPLDRSATAAAPEFGRLIAVLFEARSPLWRALAASATVDRPVVVCDAVSPAQVVELTASPDLVLDGLLTVARAVGAHRAYLRTPPGIGAVAVRRALSRRGDAVRVVIDQTGRTGDVVGDASAYIRLAQLVS</sequence>
<gene>
    <name evidence="1" type="ORF">CLV43_106504</name>
</gene>
<name>A0A2T0T552_9PSEU</name>
<keyword evidence="2" id="KW-1185">Reference proteome</keyword>
<comment type="caution">
    <text evidence="1">The sequence shown here is derived from an EMBL/GenBank/DDBJ whole genome shotgun (WGS) entry which is preliminary data.</text>
</comment>
<evidence type="ECO:0000313" key="1">
    <source>
        <dbReference type="EMBL" id="PRY40763.1"/>
    </source>
</evidence>
<protein>
    <submittedName>
        <fullName evidence="1">Uncharacterized protein</fullName>
    </submittedName>
</protein>
<organism evidence="1 2">
    <name type="scientific">Umezawaea tangerina</name>
    <dbReference type="NCBI Taxonomy" id="84725"/>
    <lineage>
        <taxon>Bacteria</taxon>
        <taxon>Bacillati</taxon>
        <taxon>Actinomycetota</taxon>
        <taxon>Actinomycetes</taxon>
        <taxon>Pseudonocardiales</taxon>
        <taxon>Pseudonocardiaceae</taxon>
        <taxon>Umezawaea</taxon>
    </lineage>
</organism>
<dbReference type="EMBL" id="PVTF01000006">
    <property type="protein sequence ID" value="PRY40763.1"/>
    <property type="molecule type" value="Genomic_DNA"/>
</dbReference>
<dbReference type="AlphaFoldDB" id="A0A2T0T552"/>
<accession>A0A2T0T552</accession>
<dbReference type="RefSeq" id="WP_106189260.1">
    <property type="nucleotide sequence ID" value="NZ_PVTF01000006.1"/>
</dbReference>
<evidence type="ECO:0000313" key="2">
    <source>
        <dbReference type="Proteomes" id="UP000239494"/>
    </source>
</evidence>
<proteinExistence type="predicted"/>
<reference evidence="1 2" key="1">
    <citation type="submission" date="2018-03" db="EMBL/GenBank/DDBJ databases">
        <title>Genomic Encyclopedia of Archaeal and Bacterial Type Strains, Phase II (KMG-II): from individual species to whole genera.</title>
        <authorList>
            <person name="Goeker M."/>
        </authorList>
    </citation>
    <scope>NUCLEOTIDE SEQUENCE [LARGE SCALE GENOMIC DNA]</scope>
    <source>
        <strain evidence="1 2">DSM 44720</strain>
    </source>
</reference>